<dbReference type="EMBL" id="NXGX01000003">
    <property type="protein sequence ID" value="PKR58630.1"/>
    <property type="molecule type" value="Genomic_DNA"/>
</dbReference>
<evidence type="ECO:0000313" key="3">
    <source>
        <dbReference type="EMBL" id="PKR58630.1"/>
    </source>
</evidence>
<dbReference type="SMART" id="SM01080">
    <property type="entry name" value="CHASE2"/>
    <property type="match status" value="1"/>
</dbReference>
<dbReference type="AlphaFoldDB" id="A0A2N3L7F7"/>
<feature type="transmembrane region" description="Helical" evidence="1">
    <location>
        <begin position="447"/>
        <end position="468"/>
    </location>
</feature>
<keyword evidence="1" id="KW-0812">Transmembrane</keyword>
<evidence type="ECO:0000256" key="1">
    <source>
        <dbReference type="SAM" id="Phobius"/>
    </source>
</evidence>
<evidence type="ECO:0000259" key="2">
    <source>
        <dbReference type="SMART" id="SM01080"/>
    </source>
</evidence>
<dbReference type="InterPro" id="IPR007890">
    <property type="entry name" value="CHASE2"/>
</dbReference>
<accession>A0A2N3L7F7</accession>
<dbReference type="RefSeq" id="WP_101301005.1">
    <property type="nucleotide sequence ID" value="NZ_NXGX01000003.1"/>
</dbReference>
<feature type="transmembrane region" description="Helical" evidence="1">
    <location>
        <begin position="582"/>
        <end position="601"/>
    </location>
</feature>
<keyword evidence="1" id="KW-1133">Transmembrane helix</keyword>
<keyword evidence="4" id="KW-1185">Reference proteome</keyword>
<gene>
    <name evidence="3" type="ORF">COO92_07075</name>
</gene>
<comment type="caution">
    <text evidence="3">The sequence shown here is derived from an EMBL/GenBank/DDBJ whole genome shotgun (WGS) entry which is preliminary data.</text>
</comment>
<dbReference type="Proteomes" id="UP000233332">
    <property type="component" value="Unassembled WGS sequence"/>
</dbReference>
<reference evidence="3 4" key="1">
    <citation type="submission" date="2017-09" db="EMBL/GenBank/DDBJ databases">
        <title>Biodiversity and function of Thalassospira species in the particle-attached aromatic-hydrocarbon-degrading consortia from the surface seawater of the China South Sea.</title>
        <authorList>
            <person name="Dong C."/>
            <person name="Lai Q."/>
            <person name="Shao Z."/>
        </authorList>
    </citation>
    <scope>NUCLEOTIDE SEQUENCE [LARGE SCALE GENOMIC DNA]</scope>
    <source>
        <strain evidence="3 4">139Z-12</strain>
    </source>
</reference>
<feature type="transmembrane region" description="Helical" evidence="1">
    <location>
        <begin position="546"/>
        <end position="570"/>
    </location>
</feature>
<sequence>MVEESDPGAAEERAVIVLRLRPFWWGVINVLIAVAVLCVEPDSIANAVDDYSYAVFGKTVGGPIYRGKSTDDIGVVLLDDESLAGLKSSWPAVYGLHAEVLRKLLTAAPKAVFIDFTFRDRRTEAPPTGGEPGEWLPERYVRDDSLMMLVNTLQMYQMMGIPVYLQAGALNFYQHHAVLSELAPYVTLVAGWGDARGRADVRALTYPMFPELRNADDSYGASDVANLPLCDDARMRSTGNGNLRGCDVAGITAAAPTIYQHLCSKAERAGSLERGWTCDESLLMPSKDDKAGWLTWKQDVRGRPMWLSWPDKQADYTSWTKAYDQHCNVVRPYECSQDTEQSAVMRSIRNLLALFGVTQQPEVKCAPFQTISAEQVFRETPSAGRWVDNFKGRIVMYGQNLQGFQDIVRPPTIDVDIPGVFIHAMALENLLSNGEGYLSDRSTFSSWLNADLVEIATLVVILTLRFGLGWIARKSFPAIPPAKLVTEKECGLCEYVVGMCASKFVALMRMVRFLPSIPRAVFVWWTGKNSSSTGFDRESRQLARNWFMFGICVLDLVVSVVIVTFGAIVIEFWVLAIAPVNWMAVIGLGMLSYIPFVRSLFADEA</sequence>
<name>A0A2N3L7F7_9PROT</name>
<keyword evidence="1" id="KW-0472">Membrane</keyword>
<proteinExistence type="predicted"/>
<dbReference type="Pfam" id="PF05226">
    <property type="entry name" value="CHASE2"/>
    <property type="match status" value="1"/>
</dbReference>
<feature type="domain" description="CHASE2" evidence="2">
    <location>
        <begin position="45"/>
        <end position="464"/>
    </location>
</feature>
<evidence type="ECO:0000313" key="4">
    <source>
        <dbReference type="Proteomes" id="UP000233332"/>
    </source>
</evidence>
<organism evidence="3 4">
    <name type="scientific">Thalassospira lohafexi</name>
    <dbReference type="NCBI Taxonomy" id="744227"/>
    <lineage>
        <taxon>Bacteria</taxon>
        <taxon>Pseudomonadati</taxon>
        <taxon>Pseudomonadota</taxon>
        <taxon>Alphaproteobacteria</taxon>
        <taxon>Rhodospirillales</taxon>
        <taxon>Thalassospiraceae</taxon>
        <taxon>Thalassospira</taxon>
    </lineage>
</organism>
<protein>
    <recommendedName>
        <fullName evidence="2">CHASE2 domain-containing protein</fullName>
    </recommendedName>
</protein>